<evidence type="ECO:0000313" key="4">
    <source>
        <dbReference type="Proteomes" id="UP000199632"/>
    </source>
</evidence>
<feature type="signal peptide" evidence="1">
    <location>
        <begin position="1"/>
        <end position="28"/>
    </location>
</feature>
<dbReference type="AlphaFoldDB" id="A0A1H3SF87"/>
<feature type="chain" id="PRO_5039075564" description="FtsX extracellular domain-containing protein" evidence="1">
    <location>
        <begin position="29"/>
        <end position="251"/>
    </location>
</feature>
<reference evidence="4" key="1">
    <citation type="submission" date="2016-10" db="EMBL/GenBank/DDBJ databases">
        <authorList>
            <person name="Varghese N."/>
            <person name="Submissions S."/>
        </authorList>
    </citation>
    <scope>NUCLEOTIDE SEQUENCE [LARGE SCALE GENOMIC DNA]</scope>
    <source>
        <strain evidence="4">DSM 44718</strain>
    </source>
</reference>
<dbReference type="Proteomes" id="UP000199632">
    <property type="component" value="Unassembled WGS sequence"/>
</dbReference>
<accession>A0A1H3SF87</accession>
<organism evidence="3 4">
    <name type="scientific">Asanoa ishikariensis</name>
    <dbReference type="NCBI Taxonomy" id="137265"/>
    <lineage>
        <taxon>Bacteria</taxon>
        <taxon>Bacillati</taxon>
        <taxon>Actinomycetota</taxon>
        <taxon>Actinomycetes</taxon>
        <taxon>Micromonosporales</taxon>
        <taxon>Micromonosporaceae</taxon>
        <taxon>Asanoa</taxon>
    </lineage>
</organism>
<dbReference type="Gene3D" id="3.30.70.3040">
    <property type="match status" value="2"/>
</dbReference>
<dbReference type="STRING" id="137265.SAMN05421684_4877"/>
<dbReference type="EMBL" id="FNQB01000002">
    <property type="protein sequence ID" value="SDZ36211.1"/>
    <property type="molecule type" value="Genomic_DNA"/>
</dbReference>
<dbReference type="Pfam" id="PF18075">
    <property type="entry name" value="FtsX_ECD"/>
    <property type="match status" value="2"/>
</dbReference>
<dbReference type="InterPro" id="IPR040690">
    <property type="entry name" value="FtsX_ECD"/>
</dbReference>
<keyword evidence="4" id="KW-1185">Reference proteome</keyword>
<feature type="domain" description="FtsX extracellular" evidence="2">
    <location>
        <begin position="41"/>
        <end position="128"/>
    </location>
</feature>
<feature type="domain" description="FtsX extracellular" evidence="2">
    <location>
        <begin position="148"/>
        <end position="205"/>
    </location>
</feature>
<proteinExistence type="predicted"/>
<gene>
    <name evidence="3" type="ORF">SAMN05421684_4877</name>
</gene>
<name>A0A1H3SF87_9ACTN</name>
<protein>
    <recommendedName>
        <fullName evidence="2">FtsX extracellular domain-containing protein</fullName>
    </recommendedName>
</protein>
<evidence type="ECO:0000256" key="1">
    <source>
        <dbReference type="SAM" id="SignalP"/>
    </source>
</evidence>
<evidence type="ECO:0000259" key="2">
    <source>
        <dbReference type="Pfam" id="PF18075"/>
    </source>
</evidence>
<sequence length="251" mass="26702">MTATFTLSDVRRYLATLVALTLSATALSSCSGDEADPLPVRVVAMIEDDAAADPSPVEEHIRALPGVGEVSFRSKADSFADLKKSLADTPEALAGGTADNTPATVSAKVKEPALAEALELAIGTFDGVLDTTLGPDDRDVDTLATIGVVVRLAETSTAEQRAAIERAIRALPRVEDLSFETAEQTRDRLRDRCRDRGELTTAFDRVAVRDIAASFRFIVKSGDESMAPLSAVMKLEGFGTMRFVPSEVVTA</sequence>
<keyword evidence="1" id="KW-0732">Signal</keyword>
<evidence type="ECO:0000313" key="3">
    <source>
        <dbReference type="EMBL" id="SDZ36211.1"/>
    </source>
</evidence>